<dbReference type="PROSITE" id="PS50206">
    <property type="entry name" value="RHODANESE_3"/>
    <property type="match status" value="1"/>
</dbReference>
<evidence type="ECO:0000313" key="8">
    <source>
        <dbReference type="EMBL" id="RDZ27405.1"/>
    </source>
</evidence>
<evidence type="ECO:0000256" key="4">
    <source>
        <dbReference type="ARBA" id="ARBA00022989"/>
    </source>
</evidence>
<evidence type="ECO:0000313" key="9">
    <source>
        <dbReference type="Proteomes" id="UP000264492"/>
    </source>
</evidence>
<organism evidence="8 9">
    <name type="scientific">Lysobacter silvisoli</name>
    <dbReference type="NCBI Taxonomy" id="2293254"/>
    <lineage>
        <taxon>Bacteria</taxon>
        <taxon>Pseudomonadati</taxon>
        <taxon>Pseudomonadota</taxon>
        <taxon>Gammaproteobacteria</taxon>
        <taxon>Lysobacterales</taxon>
        <taxon>Lysobacteraceae</taxon>
        <taxon>Lysobacter</taxon>
    </lineage>
</organism>
<feature type="transmembrane region" description="Helical" evidence="6">
    <location>
        <begin position="12"/>
        <end position="29"/>
    </location>
</feature>
<comment type="subcellular location">
    <subcellularLocation>
        <location evidence="1">Cell membrane</location>
        <topology evidence="1">Multi-pass membrane protein</topology>
    </subcellularLocation>
</comment>
<name>A0A371K0G4_9GAMM</name>
<evidence type="ECO:0000259" key="7">
    <source>
        <dbReference type="PROSITE" id="PS50206"/>
    </source>
</evidence>
<dbReference type="InterPro" id="IPR036873">
    <property type="entry name" value="Rhodanese-like_dom_sf"/>
</dbReference>
<dbReference type="Gene3D" id="3.40.250.10">
    <property type="entry name" value="Rhodanese-like domain"/>
    <property type="match status" value="1"/>
</dbReference>
<evidence type="ECO:0000256" key="1">
    <source>
        <dbReference type="ARBA" id="ARBA00004651"/>
    </source>
</evidence>
<feature type="transmembrane region" description="Helical" evidence="6">
    <location>
        <begin position="170"/>
        <end position="192"/>
    </location>
</feature>
<dbReference type="GO" id="GO:0005886">
    <property type="term" value="C:plasma membrane"/>
    <property type="evidence" value="ECO:0007669"/>
    <property type="project" value="UniProtKB-SubCell"/>
</dbReference>
<keyword evidence="9" id="KW-1185">Reference proteome</keyword>
<dbReference type="AlphaFoldDB" id="A0A371K0G4"/>
<evidence type="ECO:0000256" key="5">
    <source>
        <dbReference type="ARBA" id="ARBA00023136"/>
    </source>
</evidence>
<proteinExistence type="predicted"/>
<keyword evidence="4 6" id="KW-1133">Transmembrane helix</keyword>
<feature type="transmembrane region" description="Helical" evidence="6">
    <location>
        <begin position="135"/>
        <end position="158"/>
    </location>
</feature>
<gene>
    <name evidence="8" type="ORF">DX914_14340</name>
</gene>
<accession>A0A371K0G4</accession>
<sequence>MDLLLHLIESYGLLVVFAAVLLDQGGLPVPAYPPIIVTAAVAVDRGESLAAIALVATAAALLADWLWFLGGRRFGNALLRLMCRLSLSPDSCVLSTRGAYARWGAPSLILAKFVPGFAAVATTLAGDTGTSTRRFLLFDGLGALLWASVAVAVGAVFHEAVNEVLDRLEALGHYALPVLLALIAAFVAYKWLRRQWFLRQLRMARISVSELYALIAEGRVPTILDVRRAESRAASGWIPGAVFVASLADAPRGMDEEVIVYCDCPNEASAAVLAQELKRRGYRRVRPLAGGFTAWAEQGHAIARD</sequence>
<feature type="domain" description="Rhodanese" evidence="7">
    <location>
        <begin position="217"/>
        <end position="304"/>
    </location>
</feature>
<evidence type="ECO:0000256" key="2">
    <source>
        <dbReference type="ARBA" id="ARBA00022475"/>
    </source>
</evidence>
<keyword evidence="5 6" id="KW-0472">Membrane</keyword>
<dbReference type="RefSeq" id="WP_115859825.1">
    <property type="nucleotide sequence ID" value="NZ_QTSU01000002.1"/>
</dbReference>
<dbReference type="GO" id="GO:0016740">
    <property type="term" value="F:transferase activity"/>
    <property type="evidence" value="ECO:0007669"/>
    <property type="project" value="UniProtKB-KW"/>
</dbReference>
<keyword evidence="2" id="KW-1003">Cell membrane</keyword>
<dbReference type="PANTHER" id="PTHR42709">
    <property type="entry name" value="ALKALINE PHOSPHATASE LIKE PROTEIN"/>
    <property type="match status" value="1"/>
</dbReference>
<dbReference type="OrthoDB" id="21108at2"/>
<dbReference type="InterPro" id="IPR032816">
    <property type="entry name" value="VTT_dom"/>
</dbReference>
<keyword evidence="8" id="KW-0808">Transferase</keyword>
<dbReference type="InterPro" id="IPR001763">
    <property type="entry name" value="Rhodanese-like_dom"/>
</dbReference>
<evidence type="ECO:0000256" key="6">
    <source>
        <dbReference type="SAM" id="Phobius"/>
    </source>
</evidence>
<dbReference type="InterPro" id="IPR051311">
    <property type="entry name" value="DedA_domain"/>
</dbReference>
<dbReference type="SMART" id="SM00450">
    <property type="entry name" value="RHOD"/>
    <property type="match status" value="1"/>
</dbReference>
<dbReference type="Pfam" id="PF09335">
    <property type="entry name" value="VTT_dom"/>
    <property type="match status" value="1"/>
</dbReference>
<comment type="caution">
    <text evidence="8">The sequence shown here is derived from an EMBL/GenBank/DDBJ whole genome shotgun (WGS) entry which is preliminary data.</text>
</comment>
<dbReference type="Pfam" id="PF00581">
    <property type="entry name" value="Rhodanese"/>
    <property type="match status" value="1"/>
</dbReference>
<protein>
    <submittedName>
        <fullName evidence="8">Sulfurtransferase</fullName>
    </submittedName>
</protein>
<dbReference type="EMBL" id="QTSU01000002">
    <property type="protein sequence ID" value="RDZ27405.1"/>
    <property type="molecule type" value="Genomic_DNA"/>
</dbReference>
<feature type="transmembrane region" description="Helical" evidence="6">
    <location>
        <begin position="49"/>
        <end position="70"/>
    </location>
</feature>
<evidence type="ECO:0000256" key="3">
    <source>
        <dbReference type="ARBA" id="ARBA00022692"/>
    </source>
</evidence>
<dbReference type="SUPFAM" id="SSF52821">
    <property type="entry name" value="Rhodanese/Cell cycle control phosphatase"/>
    <property type="match status" value="1"/>
</dbReference>
<dbReference type="PANTHER" id="PTHR42709:SF6">
    <property type="entry name" value="UNDECAPRENYL PHOSPHATE TRANSPORTER A"/>
    <property type="match status" value="1"/>
</dbReference>
<keyword evidence="3 6" id="KW-0812">Transmembrane</keyword>
<reference evidence="8 9" key="1">
    <citation type="submission" date="2018-08" db="EMBL/GenBank/DDBJ databases">
        <title>Lysobacter sp. zong2l5, whole genome shotgun sequence.</title>
        <authorList>
            <person name="Zhang X."/>
            <person name="Feng G."/>
            <person name="Zhu H."/>
        </authorList>
    </citation>
    <scope>NUCLEOTIDE SEQUENCE [LARGE SCALE GENOMIC DNA]</scope>
    <source>
        <strain evidence="9">zong2l5</strain>
    </source>
</reference>
<dbReference type="Proteomes" id="UP000264492">
    <property type="component" value="Unassembled WGS sequence"/>
</dbReference>